<dbReference type="AlphaFoldDB" id="A0AAV2LTA0"/>
<accession>A0AAV2LTA0</accession>
<evidence type="ECO:0000313" key="1">
    <source>
        <dbReference type="EMBL" id="CAL1604555.1"/>
    </source>
</evidence>
<sequence>MISDGCGAGGFCSGQGTVLEVRAISCEAVGTGCRRDPLLPLKATRGHGDLLVSAEYLHRYRLWRTHGSRPPLLPLLNPHVSPLSAVQLTQARAKREQGIRV</sequence>
<dbReference type="Proteomes" id="UP001497482">
    <property type="component" value="Chromosome 4"/>
</dbReference>
<organism evidence="1 2">
    <name type="scientific">Knipowitschia caucasica</name>
    <name type="common">Caucasian dwarf goby</name>
    <name type="synonym">Pomatoschistus caucasicus</name>
    <dbReference type="NCBI Taxonomy" id="637954"/>
    <lineage>
        <taxon>Eukaryota</taxon>
        <taxon>Metazoa</taxon>
        <taxon>Chordata</taxon>
        <taxon>Craniata</taxon>
        <taxon>Vertebrata</taxon>
        <taxon>Euteleostomi</taxon>
        <taxon>Actinopterygii</taxon>
        <taxon>Neopterygii</taxon>
        <taxon>Teleostei</taxon>
        <taxon>Neoteleostei</taxon>
        <taxon>Acanthomorphata</taxon>
        <taxon>Gobiaria</taxon>
        <taxon>Gobiiformes</taxon>
        <taxon>Gobioidei</taxon>
        <taxon>Gobiidae</taxon>
        <taxon>Gobiinae</taxon>
        <taxon>Knipowitschia</taxon>
    </lineage>
</organism>
<proteinExistence type="predicted"/>
<reference evidence="1 2" key="1">
    <citation type="submission" date="2024-04" db="EMBL/GenBank/DDBJ databases">
        <authorList>
            <person name="Waldvogel A.-M."/>
            <person name="Schoenle A."/>
        </authorList>
    </citation>
    <scope>NUCLEOTIDE SEQUENCE [LARGE SCALE GENOMIC DNA]</scope>
</reference>
<name>A0AAV2LTA0_KNICA</name>
<protein>
    <submittedName>
        <fullName evidence="1">Uncharacterized protein</fullName>
    </submittedName>
</protein>
<keyword evidence="2" id="KW-1185">Reference proteome</keyword>
<gene>
    <name evidence="1" type="ORF">KC01_LOCUS32047</name>
</gene>
<dbReference type="EMBL" id="OZ035826">
    <property type="protein sequence ID" value="CAL1604555.1"/>
    <property type="molecule type" value="Genomic_DNA"/>
</dbReference>
<evidence type="ECO:0000313" key="2">
    <source>
        <dbReference type="Proteomes" id="UP001497482"/>
    </source>
</evidence>